<dbReference type="InterPro" id="IPR001611">
    <property type="entry name" value="Leu-rich_rpt"/>
</dbReference>
<evidence type="ECO:0000313" key="4">
    <source>
        <dbReference type="Proteomes" id="UP001360560"/>
    </source>
</evidence>
<dbReference type="SUPFAM" id="SSF52058">
    <property type="entry name" value="L domain-like"/>
    <property type="match status" value="2"/>
</dbReference>
<reference evidence="3 4" key="1">
    <citation type="journal article" date="2023" name="Elife">
        <title>Identification of key yeast species and microbe-microbe interactions impacting larval growth of Drosophila in the wild.</title>
        <authorList>
            <person name="Mure A."/>
            <person name="Sugiura Y."/>
            <person name="Maeda R."/>
            <person name="Honda K."/>
            <person name="Sakurai N."/>
            <person name="Takahashi Y."/>
            <person name="Watada M."/>
            <person name="Katoh T."/>
            <person name="Gotoh A."/>
            <person name="Gotoh Y."/>
            <person name="Taniguchi I."/>
            <person name="Nakamura K."/>
            <person name="Hayashi T."/>
            <person name="Katayama T."/>
            <person name="Uemura T."/>
            <person name="Hattori Y."/>
        </authorList>
    </citation>
    <scope>NUCLEOTIDE SEQUENCE [LARGE SCALE GENOMIC DNA]</scope>
    <source>
        <strain evidence="3 4">SC-9</strain>
    </source>
</reference>
<gene>
    <name evidence="3" type="ORF">DASC09_054130</name>
</gene>
<organism evidence="3 4">
    <name type="scientific">Saccharomycopsis crataegensis</name>
    <dbReference type="NCBI Taxonomy" id="43959"/>
    <lineage>
        <taxon>Eukaryota</taxon>
        <taxon>Fungi</taxon>
        <taxon>Dikarya</taxon>
        <taxon>Ascomycota</taxon>
        <taxon>Saccharomycotina</taxon>
        <taxon>Saccharomycetes</taxon>
        <taxon>Saccharomycopsidaceae</taxon>
        <taxon>Saccharomycopsis</taxon>
    </lineage>
</organism>
<keyword evidence="1" id="KW-0433">Leucine-rich repeat</keyword>
<dbReference type="PROSITE" id="PS51450">
    <property type="entry name" value="LRR"/>
    <property type="match status" value="3"/>
</dbReference>
<dbReference type="RefSeq" id="XP_064855084.1">
    <property type="nucleotide sequence ID" value="XM_064999012.1"/>
</dbReference>
<keyword evidence="4" id="KW-1185">Reference proteome</keyword>
<accession>A0AAV5QT38</accession>
<evidence type="ECO:0000256" key="2">
    <source>
        <dbReference type="ARBA" id="ARBA00022737"/>
    </source>
</evidence>
<keyword evidence="2" id="KW-0677">Repeat</keyword>
<dbReference type="PANTHER" id="PTHR46652:SF3">
    <property type="entry name" value="LEUCINE-RICH REPEAT-CONTAINING PROTEIN 9"/>
    <property type="match status" value="1"/>
</dbReference>
<proteinExistence type="predicted"/>
<dbReference type="InterPro" id="IPR032675">
    <property type="entry name" value="LRR_dom_sf"/>
</dbReference>
<dbReference type="Proteomes" id="UP001360560">
    <property type="component" value="Unassembled WGS sequence"/>
</dbReference>
<protein>
    <submittedName>
        <fullName evidence="3">Uncharacterized protein</fullName>
    </submittedName>
</protein>
<comment type="caution">
    <text evidence="3">The sequence shown here is derived from an EMBL/GenBank/DDBJ whole genome shotgun (WGS) entry which is preliminary data.</text>
</comment>
<dbReference type="Gene3D" id="3.80.10.10">
    <property type="entry name" value="Ribonuclease Inhibitor"/>
    <property type="match status" value="2"/>
</dbReference>
<dbReference type="AlphaFoldDB" id="A0AAV5QT38"/>
<evidence type="ECO:0000256" key="1">
    <source>
        <dbReference type="ARBA" id="ARBA00022614"/>
    </source>
</evidence>
<dbReference type="PANTHER" id="PTHR46652">
    <property type="entry name" value="LEUCINE-RICH REPEAT AND IQ DOMAIN-CONTAINING PROTEIN 1-RELATED"/>
    <property type="match status" value="1"/>
</dbReference>
<dbReference type="GeneID" id="90076063"/>
<evidence type="ECO:0000313" key="3">
    <source>
        <dbReference type="EMBL" id="GMM38088.1"/>
    </source>
</evidence>
<dbReference type="SMART" id="SM00365">
    <property type="entry name" value="LRR_SD22"/>
    <property type="match status" value="5"/>
</dbReference>
<sequence>MDGFIHASNPDFEFDFSDIGDFKTLNKLSLCSTYVDYSKISHLKSLEKLYIEDCFNLSRFKNVLMNLKNLRKIIIVDCKFDGFSDDIILENLEDLKLTACSLYKLGGLGGCLNLKSLMAIESKIEEVTTDLSIFLKLENLDLAENNLSTLENIHSIPNLKTLNVEENDFVAIDKPLNYPKLTELIISSNIIKVLDDKNSPLKSLEILKYQCCGLEKISVDFSKFEKLRELSLDSSMNFGTYIVSMKPFTRISSLETLNLSATDLTEIDHQLCGDRLTSLCLSDNDIAELKNLESLVHLKYLEVAHCKLTSIKMNFSCLKNLEELCLHDNNLSSFENINDIPSLIKLNYTKTTSKKSIFL</sequence>
<dbReference type="EMBL" id="BTFZ01000013">
    <property type="protein sequence ID" value="GMM38088.1"/>
    <property type="molecule type" value="Genomic_DNA"/>
</dbReference>
<dbReference type="InterPro" id="IPR050836">
    <property type="entry name" value="SDS22/Internalin_LRR"/>
</dbReference>
<name>A0AAV5QT38_9ASCO</name>